<dbReference type="Proteomes" id="UP001592582">
    <property type="component" value="Unassembled WGS sequence"/>
</dbReference>
<dbReference type="EMBL" id="JBHEZX010000005">
    <property type="protein sequence ID" value="MFC1410311.1"/>
    <property type="molecule type" value="Genomic_DNA"/>
</dbReference>
<protein>
    <submittedName>
        <fullName evidence="1">Uncharacterized protein</fullName>
    </submittedName>
</protein>
<proteinExistence type="predicted"/>
<accession>A0ABV6V9C0</accession>
<evidence type="ECO:0000313" key="1">
    <source>
        <dbReference type="EMBL" id="MFC1410311.1"/>
    </source>
</evidence>
<evidence type="ECO:0000313" key="2">
    <source>
        <dbReference type="Proteomes" id="UP001592582"/>
    </source>
</evidence>
<comment type="caution">
    <text evidence="1">The sequence shown here is derived from an EMBL/GenBank/DDBJ whole genome shotgun (WGS) entry which is preliminary data.</text>
</comment>
<sequence>MDPHTAPEPTRHDPQRGVIVTGPAIRRVFREVIADRLPDRRPPQPALLFGPADPSWDDDLGFLADLFNEILHQDTCQPDTADGTALLAPVVPPEPADSLAG</sequence>
<gene>
    <name evidence="1" type="ORF">ACEZDG_13645</name>
</gene>
<keyword evidence="2" id="KW-1185">Reference proteome</keyword>
<reference evidence="1 2" key="1">
    <citation type="submission" date="2024-09" db="EMBL/GenBank/DDBJ databases">
        <authorList>
            <person name="Lee S.D."/>
        </authorList>
    </citation>
    <scope>NUCLEOTIDE SEQUENCE [LARGE SCALE GENOMIC DNA]</scope>
    <source>
        <strain evidence="1 2">N1-1</strain>
    </source>
</reference>
<organism evidence="1 2">
    <name type="scientific">Streptacidiphilus alkalitolerans</name>
    <dbReference type="NCBI Taxonomy" id="3342712"/>
    <lineage>
        <taxon>Bacteria</taxon>
        <taxon>Bacillati</taxon>
        <taxon>Actinomycetota</taxon>
        <taxon>Actinomycetes</taxon>
        <taxon>Kitasatosporales</taxon>
        <taxon>Streptomycetaceae</taxon>
        <taxon>Streptacidiphilus</taxon>
    </lineage>
</organism>
<name>A0ABV6V9C0_9ACTN</name>